<proteinExistence type="predicted"/>
<protein>
    <submittedName>
        <fullName evidence="1">Uncharacterized protein</fullName>
    </submittedName>
</protein>
<dbReference type="InterPro" id="IPR025470">
    <property type="entry name" value="DUF4321"/>
</dbReference>
<name>A0A223HVI3_THETR</name>
<organism evidence="1 2">
    <name type="scientific">Thermoanaerobacterium thermosaccharolyticum</name>
    <name type="common">Clostridium thermosaccharolyticum</name>
    <dbReference type="NCBI Taxonomy" id="1517"/>
    <lineage>
        <taxon>Bacteria</taxon>
        <taxon>Bacillati</taxon>
        <taxon>Bacillota</taxon>
        <taxon>Clostridia</taxon>
        <taxon>Thermoanaerobacterales</taxon>
        <taxon>Thermoanaerobacteraceae</taxon>
        <taxon>Thermoanaerobacterium</taxon>
    </lineage>
</organism>
<dbReference type="Pfam" id="PF14209">
    <property type="entry name" value="DUF4321"/>
    <property type="match status" value="1"/>
</dbReference>
<evidence type="ECO:0000313" key="1">
    <source>
        <dbReference type="EMBL" id="AST56387.1"/>
    </source>
</evidence>
<sequence>MKRSKGLGTLLFLLIVGLLLGGFVGDFLAKYVQVFSYQQKIGMSSPINIDLNFVKISFMLAFKFNLGTVLGLIIAIFSYYKVK</sequence>
<dbReference type="Proteomes" id="UP000214975">
    <property type="component" value="Chromosome"/>
</dbReference>
<gene>
    <name evidence="1" type="ORF">Thert_00136</name>
</gene>
<dbReference type="RefSeq" id="WP_094396679.1">
    <property type="nucleotide sequence ID" value="NZ_CP016893.1"/>
</dbReference>
<accession>A0A223HVI3</accession>
<dbReference type="EMBL" id="CP016893">
    <property type="protein sequence ID" value="AST56387.1"/>
    <property type="molecule type" value="Genomic_DNA"/>
</dbReference>
<dbReference type="AlphaFoldDB" id="A0A223HVI3"/>
<evidence type="ECO:0000313" key="2">
    <source>
        <dbReference type="Proteomes" id="UP000214975"/>
    </source>
</evidence>
<reference evidence="1 2" key="1">
    <citation type="submission" date="2016-08" db="EMBL/GenBank/DDBJ databases">
        <title>A novel genetic cassette of butanologenic Thermoanaerobacterium thermosaccharolyticum that directly convert cellulose to butanol.</title>
        <authorList>
            <person name="Li T."/>
            <person name="He J."/>
        </authorList>
    </citation>
    <scope>NUCLEOTIDE SEQUENCE [LARGE SCALE GENOMIC DNA]</scope>
    <source>
        <strain evidence="1 2">TG57</strain>
    </source>
</reference>